<keyword evidence="5 8" id="KW-0406">Ion transport</keyword>
<evidence type="ECO:0000256" key="7">
    <source>
        <dbReference type="ARBA" id="ARBA00023211"/>
    </source>
</evidence>
<evidence type="ECO:0000256" key="6">
    <source>
        <dbReference type="ARBA" id="ARBA00023136"/>
    </source>
</evidence>
<gene>
    <name evidence="8" type="primary">mntP</name>
    <name evidence="9" type="ORF">RQX22_17260</name>
</gene>
<keyword evidence="4 8" id="KW-1133">Transmembrane helix</keyword>
<sequence length="184" mass="19108">MITLLLLAVALAMDAFAVALVQGASCRLGFGGAVRIALVFGLAQGLMPLVGWSLGFAFADTFQQFDHWIAFLLLGLLGGRMIRDGIWYEPDAPEAKRLFMLSLLVSSLATSVDAAAAGLTLPLLGQPIPTACLVIGATTALLSFGGALIGRRVGVHFGKKAELVGGILLVGLGIRILVEHLGLA</sequence>
<proteinExistence type="inferred from homology"/>
<dbReference type="Pfam" id="PF02659">
    <property type="entry name" value="Mntp"/>
    <property type="match status" value="1"/>
</dbReference>
<dbReference type="Proteomes" id="UP001259572">
    <property type="component" value="Unassembled WGS sequence"/>
</dbReference>
<evidence type="ECO:0000256" key="4">
    <source>
        <dbReference type="ARBA" id="ARBA00022989"/>
    </source>
</evidence>
<keyword evidence="7 8" id="KW-0464">Manganese</keyword>
<comment type="caution">
    <text evidence="9">The sequence shown here is derived from an EMBL/GenBank/DDBJ whole genome shotgun (WGS) entry which is preliminary data.</text>
</comment>
<dbReference type="EMBL" id="JAVUPU010000011">
    <property type="protein sequence ID" value="MDT9600713.1"/>
    <property type="molecule type" value="Genomic_DNA"/>
</dbReference>
<comment type="similarity">
    <text evidence="8">Belongs to the MntP (TC 9.B.29) family.</text>
</comment>
<dbReference type="RefSeq" id="WP_315728132.1">
    <property type="nucleotide sequence ID" value="NZ_JAVUPU010000011.1"/>
</dbReference>
<comment type="function">
    <text evidence="8">Probably functions as a manganese efflux pump.</text>
</comment>
<keyword evidence="1 8" id="KW-0813">Transport</keyword>
<accession>A0ABU3QBF8</accession>
<keyword evidence="6 8" id="KW-0472">Membrane</keyword>
<dbReference type="InterPro" id="IPR003810">
    <property type="entry name" value="Mntp/YtaF"/>
</dbReference>
<dbReference type="PANTHER" id="PTHR35529:SF1">
    <property type="entry name" value="MANGANESE EFFLUX PUMP MNTP-RELATED"/>
    <property type="match status" value="1"/>
</dbReference>
<evidence type="ECO:0000256" key="1">
    <source>
        <dbReference type="ARBA" id="ARBA00022448"/>
    </source>
</evidence>
<evidence type="ECO:0000313" key="10">
    <source>
        <dbReference type="Proteomes" id="UP001259572"/>
    </source>
</evidence>
<dbReference type="HAMAP" id="MF_01521">
    <property type="entry name" value="MntP_pump"/>
    <property type="match status" value="1"/>
</dbReference>
<dbReference type="PANTHER" id="PTHR35529">
    <property type="entry name" value="MANGANESE EFFLUX PUMP MNTP-RELATED"/>
    <property type="match status" value="1"/>
</dbReference>
<feature type="transmembrane region" description="Helical" evidence="8">
    <location>
        <begin position="161"/>
        <end position="178"/>
    </location>
</feature>
<feature type="transmembrane region" description="Helical" evidence="8">
    <location>
        <begin position="33"/>
        <end position="59"/>
    </location>
</feature>
<keyword evidence="2 8" id="KW-1003">Cell membrane</keyword>
<evidence type="ECO:0000256" key="5">
    <source>
        <dbReference type="ARBA" id="ARBA00023065"/>
    </source>
</evidence>
<comment type="subcellular location">
    <subcellularLocation>
        <location evidence="8">Cell membrane</location>
        <topology evidence="8">Multi-pass membrane protein</topology>
    </subcellularLocation>
</comment>
<evidence type="ECO:0000256" key="2">
    <source>
        <dbReference type="ARBA" id="ARBA00022475"/>
    </source>
</evidence>
<dbReference type="InterPro" id="IPR022929">
    <property type="entry name" value="Put_MntP"/>
</dbReference>
<organism evidence="9 10">
    <name type="scientific">Sphingosinicella rhizophila</name>
    <dbReference type="NCBI Taxonomy" id="3050082"/>
    <lineage>
        <taxon>Bacteria</taxon>
        <taxon>Pseudomonadati</taxon>
        <taxon>Pseudomonadota</taxon>
        <taxon>Alphaproteobacteria</taxon>
        <taxon>Sphingomonadales</taxon>
        <taxon>Sphingosinicellaceae</taxon>
        <taxon>Sphingosinicella</taxon>
    </lineage>
</organism>
<protein>
    <recommendedName>
        <fullName evidence="8">Putative manganese efflux pump MntP</fullName>
    </recommendedName>
</protein>
<keyword evidence="10" id="KW-1185">Reference proteome</keyword>
<keyword evidence="3 8" id="KW-0812">Transmembrane</keyword>
<evidence type="ECO:0000256" key="3">
    <source>
        <dbReference type="ARBA" id="ARBA00022692"/>
    </source>
</evidence>
<name>A0ABU3QBF8_9SPHN</name>
<comment type="caution">
    <text evidence="8">Lacks conserved residue(s) required for the propagation of feature annotation.</text>
</comment>
<feature type="transmembrane region" description="Helical" evidence="8">
    <location>
        <begin position="127"/>
        <end position="149"/>
    </location>
</feature>
<evidence type="ECO:0000313" key="9">
    <source>
        <dbReference type="EMBL" id="MDT9600713.1"/>
    </source>
</evidence>
<reference evidence="9 10" key="1">
    <citation type="submission" date="2023-05" db="EMBL/GenBank/DDBJ databases">
        <authorList>
            <person name="Guo Y."/>
        </authorList>
    </citation>
    <scope>NUCLEOTIDE SEQUENCE [LARGE SCALE GENOMIC DNA]</scope>
    <source>
        <strain evidence="9 10">GR2756</strain>
    </source>
</reference>
<evidence type="ECO:0000256" key="8">
    <source>
        <dbReference type="HAMAP-Rule" id="MF_01521"/>
    </source>
</evidence>